<dbReference type="PANTHER" id="PTHR31585:SF5">
    <property type="entry name" value="RNA-BINDING S4 DOMAIN-CONTAINING PROTEIN"/>
    <property type="match status" value="1"/>
</dbReference>
<evidence type="ECO:0000313" key="8">
    <source>
        <dbReference type="EMBL" id="OQR92298.1"/>
    </source>
</evidence>
<dbReference type="PANTHER" id="PTHR31585">
    <property type="entry name" value="FOLATE-BIOPTERIN TRANSPORTER 1, CHLOROPLASTIC"/>
    <property type="match status" value="1"/>
</dbReference>
<evidence type="ECO:0000256" key="4">
    <source>
        <dbReference type="ARBA" id="ARBA00022692"/>
    </source>
</evidence>
<keyword evidence="6 7" id="KW-0472">Membrane</keyword>
<keyword evidence="5 7" id="KW-1133">Transmembrane helix</keyword>
<feature type="transmembrane region" description="Helical" evidence="7">
    <location>
        <begin position="522"/>
        <end position="547"/>
    </location>
</feature>
<dbReference type="AlphaFoldDB" id="A0A1V9Z2S0"/>
<dbReference type="OrthoDB" id="754047at2759"/>
<protein>
    <submittedName>
        <fullName evidence="8">Folate-Biopterin Transporter (FBT) Family</fullName>
    </submittedName>
</protein>
<dbReference type="SUPFAM" id="SSF103473">
    <property type="entry name" value="MFS general substrate transporter"/>
    <property type="match status" value="1"/>
</dbReference>
<reference evidence="8 9" key="1">
    <citation type="journal article" date="2014" name="Genome Biol. Evol.">
        <title>The secreted proteins of Achlya hypogyna and Thraustotheca clavata identify the ancestral oomycete secretome and reveal gene acquisitions by horizontal gene transfer.</title>
        <authorList>
            <person name="Misner I."/>
            <person name="Blouin N."/>
            <person name="Leonard G."/>
            <person name="Richards T.A."/>
            <person name="Lane C.E."/>
        </authorList>
    </citation>
    <scope>NUCLEOTIDE SEQUENCE [LARGE SCALE GENOMIC DNA]</scope>
    <source>
        <strain evidence="8 9">ATCC 48635</strain>
    </source>
</reference>
<dbReference type="Proteomes" id="UP000243579">
    <property type="component" value="Unassembled WGS sequence"/>
</dbReference>
<keyword evidence="3" id="KW-0813">Transport</keyword>
<accession>A0A1V9Z2S0</accession>
<keyword evidence="9" id="KW-1185">Reference proteome</keyword>
<feature type="transmembrane region" description="Helical" evidence="7">
    <location>
        <begin position="482"/>
        <end position="502"/>
    </location>
</feature>
<evidence type="ECO:0000256" key="1">
    <source>
        <dbReference type="ARBA" id="ARBA00004141"/>
    </source>
</evidence>
<feature type="transmembrane region" description="Helical" evidence="7">
    <location>
        <begin position="102"/>
        <end position="122"/>
    </location>
</feature>
<sequence>MQAKRAGALELQERVSFVSVTTDKAAAEDYGESKTPDELEGGALRAGGAPNYTSPEVLGLLAQYVCVGLIYGCLPNILYPVITGYYRLTGAQYNSAKTLLNIGWSLKAFIGMLSDCVPIMGYRRKSWMMIGWTCCLGFMLVLACMDLGDPYFRDASVANINPIDRTTAQNLTINPDARNKGGIVAILFGVATISYLFADVPCDALVVEYAQREPLATRGRMQALVYTTRTVASTISTAIAGFCMNSPRFAGEFTWDFGANTMYILLCVPCAIMVPTTYFFIQDIKKEAIKFSHYISQVWALIQKRAMWQIILFNFFYNLLGGGFSSTAAPYVQLHWAKVQNLNNQIMTIVSSLIFSAIVACIGRWGTHWNWRIVIVSTTLSMASIDCIVQFCTFYDVVRNQWFYLGVPLAEQLPQGVLFIVTAFMIVELAEVGNEGIVYGLLTTVTNLPSAVGPVLSNLMYRNFQVDEASIVSDTKYVRNQVAYTYLIYYACFLIACFTSFFLPSQKLQLHALQRTGGQYPIIGGCVITVMFCLLVYSITCSILSMFESTSCLMIAGGNGCEN</sequence>
<evidence type="ECO:0000256" key="6">
    <source>
        <dbReference type="ARBA" id="ARBA00023136"/>
    </source>
</evidence>
<comment type="caution">
    <text evidence="8">The sequence shown here is derived from an EMBL/GenBank/DDBJ whole genome shotgun (WGS) entry which is preliminary data.</text>
</comment>
<evidence type="ECO:0000256" key="5">
    <source>
        <dbReference type="ARBA" id="ARBA00022989"/>
    </source>
</evidence>
<feature type="transmembrane region" description="Helical" evidence="7">
    <location>
        <begin position="262"/>
        <end position="281"/>
    </location>
</feature>
<proteinExistence type="inferred from homology"/>
<feature type="transmembrane region" description="Helical" evidence="7">
    <location>
        <begin position="371"/>
        <end position="395"/>
    </location>
</feature>
<comment type="subcellular location">
    <subcellularLocation>
        <location evidence="1">Membrane</location>
        <topology evidence="1">Multi-pass membrane protein</topology>
    </subcellularLocation>
</comment>
<evidence type="ECO:0000313" key="9">
    <source>
        <dbReference type="Proteomes" id="UP000243579"/>
    </source>
</evidence>
<feature type="transmembrane region" description="Helical" evidence="7">
    <location>
        <begin position="129"/>
        <end position="148"/>
    </location>
</feature>
<dbReference type="Gene3D" id="1.20.1250.20">
    <property type="entry name" value="MFS general substrate transporter like domains"/>
    <property type="match status" value="1"/>
</dbReference>
<evidence type="ECO:0000256" key="7">
    <source>
        <dbReference type="SAM" id="Phobius"/>
    </source>
</evidence>
<feature type="transmembrane region" description="Helical" evidence="7">
    <location>
        <begin position="61"/>
        <end position="82"/>
    </location>
</feature>
<organism evidence="8 9">
    <name type="scientific">Achlya hypogyna</name>
    <name type="common">Oomycete</name>
    <name type="synonym">Protoachlya hypogyna</name>
    <dbReference type="NCBI Taxonomy" id="1202772"/>
    <lineage>
        <taxon>Eukaryota</taxon>
        <taxon>Sar</taxon>
        <taxon>Stramenopiles</taxon>
        <taxon>Oomycota</taxon>
        <taxon>Saprolegniomycetes</taxon>
        <taxon>Saprolegniales</taxon>
        <taxon>Achlyaceae</taxon>
        <taxon>Achlya</taxon>
    </lineage>
</organism>
<name>A0A1V9Z2S0_ACHHY</name>
<feature type="transmembrane region" description="Helical" evidence="7">
    <location>
        <begin position="346"/>
        <end position="365"/>
    </location>
</feature>
<dbReference type="InterPro" id="IPR039309">
    <property type="entry name" value="BT1"/>
</dbReference>
<keyword evidence="4 7" id="KW-0812">Transmembrane</keyword>
<dbReference type="GO" id="GO:0016020">
    <property type="term" value="C:membrane"/>
    <property type="evidence" value="ECO:0007669"/>
    <property type="project" value="UniProtKB-SubCell"/>
</dbReference>
<evidence type="ECO:0000256" key="3">
    <source>
        <dbReference type="ARBA" id="ARBA00022448"/>
    </source>
</evidence>
<feature type="transmembrane region" description="Helical" evidence="7">
    <location>
        <begin position="181"/>
        <end position="202"/>
    </location>
</feature>
<comment type="similarity">
    <text evidence="2">Belongs to the major facilitator superfamily. Folate-biopterin transporter (TC 2.A.71) family.</text>
</comment>
<gene>
    <name evidence="8" type="ORF">ACHHYP_03847</name>
</gene>
<evidence type="ECO:0000256" key="2">
    <source>
        <dbReference type="ARBA" id="ARBA00007015"/>
    </source>
</evidence>
<feature type="transmembrane region" description="Helical" evidence="7">
    <location>
        <begin position="438"/>
        <end position="461"/>
    </location>
</feature>
<dbReference type="EMBL" id="JNBR01000467">
    <property type="protein sequence ID" value="OQR92298.1"/>
    <property type="molecule type" value="Genomic_DNA"/>
</dbReference>
<dbReference type="Pfam" id="PF03092">
    <property type="entry name" value="BT1"/>
    <property type="match status" value="1"/>
</dbReference>
<dbReference type="InterPro" id="IPR036259">
    <property type="entry name" value="MFS_trans_sf"/>
</dbReference>